<protein>
    <submittedName>
        <fullName evidence="2">DUF3159 domain-containing protein</fullName>
    </submittedName>
</protein>
<reference evidence="2 3" key="1">
    <citation type="submission" date="2024-12" db="EMBL/GenBank/DDBJ databases">
        <title>The coexistence of Mycolicibacterium septicum and Mycolicibacterium nivoides in clinical samples.</title>
        <authorList>
            <person name="Wang C."/>
            <person name="Feng Y."/>
            <person name="Zong Z."/>
        </authorList>
    </citation>
    <scope>NUCLEOTIDE SEQUENCE [LARGE SCALE GENOMIC DNA]</scope>
    <source>
        <strain evidence="2 3">120310</strain>
    </source>
</reference>
<evidence type="ECO:0000313" key="3">
    <source>
        <dbReference type="Proteomes" id="UP001635817"/>
    </source>
</evidence>
<feature type="transmembrane region" description="Helical" evidence="1">
    <location>
        <begin position="90"/>
        <end position="111"/>
    </location>
</feature>
<keyword evidence="1" id="KW-1133">Transmembrane helix</keyword>
<comment type="caution">
    <text evidence="2">The sequence shown here is derived from an EMBL/GenBank/DDBJ whole genome shotgun (WGS) entry which is preliminary data.</text>
</comment>
<evidence type="ECO:0000256" key="1">
    <source>
        <dbReference type="SAM" id="Phobius"/>
    </source>
</evidence>
<keyword evidence="1" id="KW-0472">Membrane</keyword>
<evidence type="ECO:0000313" key="2">
    <source>
        <dbReference type="EMBL" id="MFN6554060.1"/>
    </source>
</evidence>
<keyword evidence="1" id="KW-0812">Transmembrane</keyword>
<dbReference type="PIRSF" id="PIRSF010219">
    <property type="entry name" value="UCP010219"/>
    <property type="match status" value="1"/>
</dbReference>
<dbReference type="RefSeq" id="WP_409552334.1">
    <property type="nucleotide sequence ID" value="NZ_JBKBDE010000011.1"/>
</dbReference>
<dbReference type="Pfam" id="PF11361">
    <property type="entry name" value="DUF3159"/>
    <property type="match status" value="1"/>
</dbReference>
<proteinExistence type="predicted"/>
<feature type="transmembrane region" description="Helical" evidence="1">
    <location>
        <begin position="169"/>
        <end position="193"/>
    </location>
</feature>
<dbReference type="Proteomes" id="UP001635817">
    <property type="component" value="Unassembled WGS sequence"/>
</dbReference>
<feature type="transmembrane region" description="Helical" evidence="1">
    <location>
        <begin position="67"/>
        <end position="84"/>
    </location>
</feature>
<feature type="transmembrane region" description="Helical" evidence="1">
    <location>
        <begin position="136"/>
        <end position="157"/>
    </location>
</feature>
<accession>A0ABW9M1V7</accession>
<sequence length="215" mass="23075">MPAHGGGRAVLDQMGGISGLIYSSLPVVVFVPVSTAFGLLPAIAAALGVATLILIWRLIRRDSIQPAVSGFFAVGVSALIAYLVGESKGYFLLGIWSSLIYAVVFGVSVVIRRPVVGYIWGWVNSHDRAWRDVRRAVLAFDVATLTWVAVFASRFLVQQYLYDSDQTGWLGFARIAMGWPLTAVAALVTYLAIRAAQRAVHAQDVAAPVEPDTAG</sequence>
<keyword evidence="3" id="KW-1185">Reference proteome</keyword>
<name>A0ABW9M1V7_9MYCO</name>
<dbReference type="EMBL" id="JBKBDE010000011">
    <property type="protein sequence ID" value="MFN6554060.1"/>
    <property type="molecule type" value="Genomic_DNA"/>
</dbReference>
<feature type="transmembrane region" description="Helical" evidence="1">
    <location>
        <begin position="29"/>
        <end position="55"/>
    </location>
</feature>
<dbReference type="InterPro" id="IPR016566">
    <property type="entry name" value="UCP010219"/>
</dbReference>
<gene>
    <name evidence="2" type="ORF">ACK4CP_26970</name>
</gene>
<organism evidence="2 3">
    <name type="scientific">Mycolicibacterium septicum</name>
    <dbReference type="NCBI Taxonomy" id="98668"/>
    <lineage>
        <taxon>Bacteria</taxon>
        <taxon>Bacillati</taxon>
        <taxon>Actinomycetota</taxon>
        <taxon>Actinomycetes</taxon>
        <taxon>Mycobacteriales</taxon>
        <taxon>Mycobacteriaceae</taxon>
        <taxon>Mycolicibacterium</taxon>
    </lineage>
</organism>